<dbReference type="FunFam" id="1.25.40.10:FF:000184">
    <property type="entry name" value="Pentatricopeptide repeat-containing protein, chloroplastic"/>
    <property type="match status" value="1"/>
</dbReference>
<evidence type="ECO:0008006" key="5">
    <source>
        <dbReference type="Google" id="ProtNLM"/>
    </source>
</evidence>
<dbReference type="Pfam" id="PF20431">
    <property type="entry name" value="E_motif"/>
    <property type="match status" value="1"/>
</dbReference>
<dbReference type="AlphaFoldDB" id="A0A5K0X9X9"/>
<dbReference type="Gene3D" id="1.25.40.10">
    <property type="entry name" value="Tetratricopeptide repeat domain"/>
    <property type="match status" value="3"/>
</dbReference>
<dbReference type="Gramene" id="NC10G0044850.1">
    <property type="protein sequence ID" value="NC10G0044850.1:cds"/>
    <property type="gene ID" value="NC10G0044850"/>
</dbReference>
<organism evidence="4">
    <name type="scientific">Nymphaea colorata</name>
    <name type="common">pocket water lily</name>
    <dbReference type="NCBI Taxonomy" id="210225"/>
    <lineage>
        <taxon>Eukaryota</taxon>
        <taxon>Viridiplantae</taxon>
        <taxon>Streptophyta</taxon>
        <taxon>Embryophyta</taxon>
        <taxon>Tracheophyta</taxon>
        <taxon>Spermatophyta</taxon>
        <taxon>Magnoliopsida</taxon>
        <taxon>Nymphaeales</taxon>
        <taxon>Nymphaeaceae</taxon>
        <taxon>Nymphaea</taxon>
    </lineage>
</organism>
<dbReference type="OMA" id="KGEETHC"/>
<evidence type="ECO:0000313" key="4">
    <source>
        <dbReference type="EMBL" id="VVV62302.1"/>
    </source>
</evidence>
<accession>A0A5K0X9X9</accession>
<dbReference type="GO" id="GO:0009451">
    <property type="term" value="P:RNA modification"/>
    <property type="evidence" value="ECO:0007669"/>
    <property type="project" value="InterPro"/>
</dbReference>
<name>A0A5K0X9X9_9MAGN</name>
<dbReference type="PANTHER" id="PTHR47926">
    <property type="entry name" value="PENTATRICOPEPTIDE REPEAT-CONTAINING PROTEIN"/>
    <property type="match status" value="1"/>
</dbReference>
<evidence type="ECO:0000256" key="2">
    <source>
        <dbReference type="ARBA" id="ARBA00022737"/>
    </source>
</evidence>
<dbReference type="InterPro" id="IPR002885">
    <property type="entry name" value="PPR_rpt"/>
</dbReference>
<dbReference type="Pfam" id="PF01535">
    <property type="entry name" value="PPR"/>
    <property type="match status" value="4"/>
</dbReference>
<dbReference type="InterPro" id="IPR011990">
    <property type="entry name" value="TPR-like_helical_dom_sf"/>
</dbReference>
<reference evidence="4" key="1">
    <citation type="submission" date="2019-09" db="EMBL/GenBank/DDBJ databases">
        <authorList>
            <person name="Zhang L."/>
        </authorList>
    </citation>
    <scope>NUCLEOTIDE SEQUENCE</scope>
</reference>
<comment type="similarity">
    <text evidence="1">Belongs to the PPR family. PCMP-H subfamily.</text>
</comment>
<dbReference type="GO" id="GO:0003723">
    <property type="term" value="F:RNA binding"/>
    <property type="evidence" value="ECO:0007669"/>
    <property type="project" value="InterPro"/>
</dbReference>
<dbReference type="FunFam" id="1.25.40.10:FF:000333">
    <property type="entry name" value="Pentatricopeptide repeat-containing protein"/>
    <property type="match status" value="1"/>
</dbReference>
<protein>
    <recommendedName>
        <fullName evidence="5">Pentacotripeptide-repeat region of PRORP domain-containing protein</fullName>
    </recommendedName>
</protein>
<feature type="repeat" description="PPR" evidence="3">
    <location>
        <begin position="211"/>
        <end position="245"/>
    </location>
</feature>
<dbReference type="InterPro" id="IPR046960">
    <property type="entry name" value="PPR_At4g14850-like_plant"/>
</dbReference>
<dbReference type="NCBIfam" id="TIGR00756">
    <property type="entry name" value="PPR"/>
    <property type="match status" value="4"/>
</dbReference>
<dbReference type="EMBL" id="LR721775">
    <property type="protein sequence ID" value="VVV62302.1"/>
    <property type="molecule type" value="Genomic_DNA"/>
</dbReference>
<dbReference type="InterPro" id="IPR046848">
    <property type="entry name" value="E_motif"/>
</dbReference>
<evidence type="ECO:0000256" key="3">
    <source>
        <dbReference type="PROSITE-ProRule" id="PRU00708"/>
    </source>
</evidence>
<evidence type="ECO:0000256" key="1">
    <source>
        <dbReference type="ARBA" id="ARBA00006643"/>
    </source>
</evidence>
<feature type="repeat" description="PPR" evidence="3">
    <location>
        <begin position="312"/>
        <end position="346"/>
    </location>
</feature>
<proteinExistence type="inferred from homology"/>
<keyword evidence="2" id="KW-0677">Repeat</keyword>
<dbReference type="Pfam" id="PF13041">
    <property type="entry name" value="PPR_2"/>
    <property type="match status" value="3"/>
</dbReference>
<dbReference type="OrthoDB" id="1851890at2759"/>
<feature type="repeat" description="PPR" evidence="3">
    <location>
        <begin position="79"/>
        <end position="113"/>
    </location>
</feature>
<gene>
    <name evidence="4" type="ORF">NYM_LOCUS4128</name>
</gene>
<dbReference type="PANTHER" id="PTHR47926:SF537">
    <property type="entry name" value="PENTACOTRIPEPTIDE-REPEAT REGION OF PRORP DOMAIN-CONTAINING PROTEIN"/>
    <property type="match status" value="1"/>
</dbReference>
<sequence>MAATVEQHIRNKMASISPIALSCCISNPRELRQLHAHILTMGLFQLEVFLRKIITFCAVTDPCSIEYGRRVLAQIDCPSTYIWNTMIRGYASSPQPLKGIIVYNQMLRRGASPDAYTFPFLLKACSNSLSIHKSREIHCRAVKTGFDWNVYVKNSLIHVYSVVGETENARRLFVEISEPDVASWTTLLSAYANSLDVAQARKLFDEMPERSAVTWSAMITGYVQANCYEQAMGLFREMQAKGIEPNDATLVSLISACAHLGSLEQGRWVHSYVQNKNRTLDTRFNSALIDMYCKCGSTERAMLVFKLARNKDVTVWTSLISGLASHGFGRTAIQFFEEMKRSGVAPNDLTLVAVLSACTHAGLVQEGLSIFERIRSEFCIEPKIEHYGCMVDLLGRAGLIMEALSLIESMPMEPNAAVWGALFSACRIHRHAKLGGQVASQLLRDEPQNGALYMALMNLYNETGKVDDAEKVKRDMKKSACKKNPGCSVIEVNGACTEFIVGDESHPQALQVCSNLSRLAEEICKGTVLV</sequence>
<feature type="repeat" description="PPR" evidence="3">
    <location>
        <begin position="449"/>
        <end position="483"/>
    </location>
</feature>
<feature type="repeat" description="PPR" evidence="3">
    <location>
        <begin position="180"/>
        <end position="210"/>
    </location>
</feature>
<dbReference type="PROSITE" id="PS51375">
    <property type="entry name" value="PPR"/>
    <property type="match status" value="5"/>
</dbReference>
<dbReference type="FunFam" id="1.25.40.10:FF:000470">
    <property type="entry name" value="Pentatricopeptide repeat-containing protein At5g66520"/>
    <property type="match status" value="1"/>
</dbReference>